<dbReference type="GO" id="GO:0022900">
    <property type="term" value="P:electron transport chain"/>
    <property type="evidence" value="ECO:0007669"/>
    <property type="project" value="InterPro"/>
</dbReference>
<reference evidence="4 5" key="1">
    <citation type="submission" date="2016-10" db="EMBL/GenBank/DDBJ databases">
        <authorList>
            <person name="de Groot N.N."/>
        </authorList>
    </citation>
    <scope>NUCLEOTIDE SEQUENCE [LARGE SCALE GENOMIC DNA]</scope>
    <source>
        <strain evidence="4 5">DSM 21799</strain>
    </source>
</reference>
<feature type="domain" description="Cytochrome oxidase subunit II transmembrane region profile" evidence="3">
    <location>
        <begin position="1"/>
        <end position="37"/>
    </location>
</feature>
<sequence length="64" mass="7541">MIENFWLNAAWSVLPTILLFALFYVVLRAIFHIDRNERRVYSEIEAEERARRGLPAKPKPSTHS</sequence>
<dbReference type="PROSITE" id="PS50999">
    <property type="entry name" value="COX2_TM"/>
    <property type="match status" value="1"/>
</dbReference>
<keyword evidence="2" id="KW-0472">Membrane</keyword>
<accession>A0A1H4MRP3</accession>
<comment type="subcellular location">
    <subcellularLocation>
        <location evidence="1">Membrane</location>
        <topology evidence="1">Multi-pass membrane protein</topology>
    </subcellularLocation>
</comment>
<dbReference type="AlphaFoldDB" id="A0A1H4MRP3"/>
<protein>
    <recommendedName>
        <fullName evidence="3">Cytochrome oxidase subunit II transmembrane region profile domain-containing protein</fullName>
    </recommendedName>
</protein>
<dbReference type="GO" id="GO:0016020">
    <property type="term" value="C:membrane"/>
    <property type="evidence" value="ECO:0007669"/>
    <property type="project" value="UniProtKB-SubCell"/>
</dbReference>
<evidence type="ECO:0000313" key="4">
    <source>
        <dbReference type="EMBL" id="SEB85308.1"/>
    </source>
</evidence>
<evidence type="ECO:0000313" key="5">
    <source>
        <dbReference type="Proteomes" id="UP000199183"/>
    </source>
</evidence>
<dbReference type="STRING" id="640635.SAMN04489806_1950"/>
<dbReference type="RefSeq" id="WP_342706623.1">
    <property type="nucleotide sequence ID" value="NZ_FNRY01000001.1"/>
</dbReference>
<evidence type="ECO:0000256" key="2">
    <source>
        <dbReference type="SAM" id="Phobius"/>
    </source>
</evidence>
<gene>
    <name evidence="4" type="ORF">SAMN04489806_1950</name>
</gene>
<evidence type="ECO:0000256" key="1">
    <source>
        <dbReference type="ARBA" id="ARBA00004141"/>
    </source>
</evidence>
<dbReference type="EMBL" id="FNRY01000001">
    <property type="protein sequence ID" value="SEB85308.1"/>
    <property type="molecule type" value="Genomic_DNA"/>
</dbReference>
<dbReference type="InterPro" id="IPR011759">
    <property type="entry name" value="Cyt_c_oxidase_su2_TM_dom"/>
</dbReference>
<proteinExistence type="predicted"/>
<evidence type="ECO:0000259" key="3">
    <source>
        <dbReference type="PROSITE" id="PS50999"/>
    </source>
</evidence>
<name>A0A1H4MRP3_9MICO</name>
<keyword evidence="2" id="KW-1133">Transmembrane helix</keyword>
<keyword evidence="2" id="KW-0812">Transmembrane</keyword>
<organism evidence="4 5">
    <name type="scientific">Paramicrobacterium humi</name>
    <dbReference type="NCBI Taxonomy" id="640635"/>
    <lineage>
        <taxon>Bacteria</taxon>
        <taxon>Bacillati</taxon>
        <taxon>Actinomycetota</taxon>
        <taxon>Actinomycetes</taxon>
        <taxon>Micrococcales</taxon>
        <taxon>Microbacteriaceae</taxon>
        <taxon>Paramicrobacterium</taxon>
    </lineage>
</organism>
<feature type="transmembrane region" description="Helical" evidence="2">
    <location>
        <begin position="6"/>
        <end position="31"/>
    </location>
</feature>
<keyword evidence="5" id="KW-1185">Reference proteome</keyword>
<dbReference type="Proteomes" id="UP000199183">
    <property type="component" value="Unassembled WGS sequence"/>
</dbReference>